<dbReference type="AlphaFoldDB" id="A0A1E5VJE3"/>
<protein>
    <submittedName>
        <fullName evidence="3">Uncharacterized protein</fullName>
    </submittedName>
</protein>
<dbReference type="Proteomes" id="UP000095767">
    <property type="component" value="Unassembled WGS sequence"/>
</dbReference>
<feature type="transmembrane region" description="Helical" evidence="2">
    <location>
        <begin position="206"/>
        <end position="235"/>
    </location>
</feature>
<organism evidence="3 4">
    <name type="scientific">Dichanthelium oligosanthes</name>
    <dbReference type="NCBI Taxonomy" id="888268"/>
    <lineage>
        <taxon>Eukaryota</taxon>
        <taxon>Viridiplantae</taxon>
        <taxon>Streptophyta</taxon>
        <taxon>Embryophyta</taxon>
        <taxon>Tracheophyta</taxon>
        <taxon>Spermatophyta</taxon>
        <taxon>Magnoliopsida</taxon>
        <taxon>Liliopsida</taxon>
        <taxon>Poales</taxon>
        <taxon>Poaceae</taxon>
        <taxon>PACMAD clade</taxon>
        <taxon>Panicoideae</taxon>
        <taxon>Panicodae</taxon>
        <taxon>Paniceae</taxon>
        <taxon>Dichantheliinae</taxon>
        <taxon>Dichanthelium</taxon>
    </lineage>
</organism>
<evidence type="ECO:0000313" key="3">
    <source>
        <dbReference type="EMBL" id="OEL25250.1"/>
    </source>
</evidence>
<dbReference type="PANTHER" id="PTHR36381:SF9">
    <property type="entry name" value="EXPRESSED PROTEIN"/>
    <property type="match status" value="1"/>
</dbReference>
<evidence type="ECO:0000256" key="1">
    <source>
        <dbReference type="SAM" id="MobiDB-lite"/>
    </source>
</evidence>
<comment type="caution">
    <text evidence="3">The sequence shown here is derived from an EMBL/GenBank/DDBJ whole genome shotgun (WGS) entry which is preliminary data.</text>
</comment>
<accession>A0A1E5VJE3</accession>
<dbReference type="EMBL" id="LWDX02037656">
    <property type="protein sequence ID" value="OEL25250.1"/>
    <property type="molecule type" value="Genomic_DNA"/>
</dbReference>
<keyword evidence="2" id="KW-0812">Transmembrane</keyword>
<proteinExistence type="predicted"/>
<sequence length="319" mass="33618">SLRRTSTLATAREKTGLRLPVPVSLPRFVPAATLASVALFWIESARSPASRLRPRPETTDEERKDSRGRGLVSPIREAESSPAETPRPSCAASDAGSEASSPLCGWAAETTDLAGNDSGSTSPNNKRKEKRRSLRKLLAKKLQNGKRPKEDKDSRHGGENGHPGAGEVSAAGPAKPEPPAEETEPPAPDVVTDARRHRRRGGALPLAAFVPVILVGLVAGKLPAVALTVLCAMFFNSVERAPDVSLAQASGHGRSDPSASHKNRTDRAAFVPVIPVSLAITGCTVDGGVNAMSVGLGYYWRARFLLEMSCALNGLMGGD</sequence>
<name>A0A1E5VJE3_9POAL</name>
<dbReference type="OrthoDB" id="690172at2759"/>
<keyword evidence="2" id="KW-0472">Membrane</keyword>
<evidence type="ECO:0000313" key="4">
    <source>
        <dbReference type="Proteomes" id="UP000095767"/>
    </source>
</evidence>
<feature type="non-terminal residue" evidence="3">
    <location>
        <position position="1"/>
    </location>
</feature>
<keyword evidence="4" id="KW-1185">Reference proteome</keyword>
<feature type="compositionally biased region" description="Basic and acidic residues" evidence="1">
    <location>
        <begin position="147"/>
        <end position="159"/>
    </location>
</feature>
<keyword evidence="2" id="KW-1133">Transmembrane helix</keyword>
<feature type="compositionally biased region" description="Basic and acidic residues" evidence="1">
    <location>
        <begin position="54"/>
        <end position="68"/>
    </location>
</feature>
<reference evidence="3 4" key="1">
    <citation type="submission" date="2016-09" db="EMBL/GenBank/DDBJ databases">
        <title>The draft genome of Dichanthelium oligosanthes: A C3 panicoid grass species.</title>
        <authorList>
            <person name="Studer A.J."/>
            <person name="Schnable J.C."/>
            <person name="Brutnell T.P."/>
        </authorList>
    </citation>
    <scope>NUCLEOTIDE SEQUENCE [LARGE SCALE GENOMIC DNA]</scope>
    <source>
        <strain evidence="4">cv. Kellogg 1175</strain>
        <tissue evidence="3">Leaf</tissue>
    </source>
</reference>
<evidence type="ECO:0000256" key="2">
    <source>
        <dbReference type="SAM" id="Phobius"/>
    </source>
</evidence>
<dbReference type="PANTHER" id="PTHR36381">
    <property type="entry name" value="ETHYLENE-REGULATED TRANSCRIPT 2 (ERT2)"/>
    <property type="match status" value="1"/>
</dbReference>
<feature type="region of interest" description="Disordered" evidence="1">
    <location>
        <begin position="48"/>
        <end position="196"/>
    </location>
</feature>
<gene>
    <name evidence="3" type="ORF">BAE44_0013731</name>
</gene>
<feature type="compositionally biased region" description="Basic residues" evidence="1">
    <location>
        <begin position="125"/>
        <end position="146"/>
    </location>
</feature>